<name>A0A8H4R8E9_9HELO</name>
<gene>
    <name evidence="3" type="ORF">G7Y89_g12859</name>
</gene>
<organism evidence="3 4">
    <name type="scientific">Cudoniella acicularis</name>
    <dbReference type="NCBI Taxonomy" id="354080"/>
    <lineage>
        <taxon>Eukaryota</taxon>
        <taxon>Fungi</taxon>
        <taxon>Dikarya</taxon>
        <taxon>Ascomycota</taxon>
        <taxon>Pezizomycotina</taxon>
        <taxon>Leotiomycetes</taxon>
        <taxon>Helotiales</taxon>
        <taxon>Tricladiaceae</taxon>
        <taxon>Cudoniella</taxon>
    </lineage>
</organism>
<protein>
    <submittedName>
        <fullName evidence="3">Uncharacterized protein</fullName>
    </submittedName>
</protein>
<feature type="compositionally biased region" description="Basic and acidic residues" evidence="2">
    <location>
        <begin position="145"/>
        <end position="156"/>
    </location>
</feature>
<keyword evidence="4" id="KW-1185">Reference proteome</keyword>
<sequence length="216" mass="24105">MRNLKYRGDAQQAEQAKRRLEEMALEDERLAALQLPNVDGRRKPEKVAGKPGRKRKIIPERNDDDDPDAEVESVKRRRRRKPQEDTDEVIIEAPQRTTRRRAAAQNTTGEVGGNFRGVGTSTAKENGPAPQGQDFGGAEGVFDGAFEHDEASRLSGDEGGDWEDDDGANYEVMPFEPNPETPGPDFEINEEDFYNSDGLGPYHEDELEVDGDGLYD</sequence>
<feature type="compositionally biased region" description="Acidic residues" evidence="2">
    <location>
        <begin position="205"/>
        <end position="216"/>
    </location>
</feature>
<dbReference type="EMBL" id="JAAMPI010001414">
    <property type="protein sequence ID" value="KAF4625307.1"/>
    <property type="molecule type" value="Genomic_DNA"/>
</dbReference>
<evidence type="ECO:0000313" key="4">
    <source>
        <dbReference type="Proteomes" id="UP000566819"/>
    </source>
</evidence>
<feature type="compositionally biased region" description="Basic and acidic residues" evidence="2">
    <location>
        <begin position="39"/>
        <end position="48"/>
    </location>
</feature>
<feature type="compositionally biased region" description="Acidic residues" evidence="2">
    <location>
        <begin position="62"/>
        <end position="71"/>
    </location>
</feature>
<dbReference type="Proteomes" id="UP000566819">
    <property type="component" value="Unassembled WGS sequence"/>
</dbReference>
<evidence type="ECO:0000256" key="1">
    <source>
        <dbReference type="SAM" id="Coils"/>
    </source>
</evidence>
<dbReference type="AlphaFoldDB" id="A0A8H4R8E9"/>
<proteinExistence type="predicted"/>
<evidence type="ECO:0000313" key="3">
    <source>
        <dbReference type="EMBL" id="KAF4625307.1"/>
    </source>
</evidence>
<feature type="region of interest" description="Disordered" evidence="2">
    <location>
        <begin position="35"/>
        <end position="216"/>
    </location>
</feature>
<reference evidence="3 4" key="1">
    <citation type="submission" date="2020-03" db="EMBL/GenBank/DDBJ databases">
        <title>Draft Genome Sequence of Cudoniella acicularis.</title>
        <authorList>
            <person name="Buettner E."/>
            <person name="Kellner H."/>
        </authorList>
    </citation>
    <scope>NUCLEOTIDE SEQUENCE [LARGE SCALE GENOMIC DNA]</scope>
    <source>
        <strain evidence="3 4">DSM 108380</strain>
    </source>
</reference>
<feature type="compositionally biased region" description="Acidic residues" evidence="2">
    <location>
        <begin position="158"/>
        <end position="168"/>
    </location>
</feature>
<keyword evidence="1" id="KW-0175">Coiled coil</keyword>
<accession>A0A8H4R8E9</accession>
<feature type="coiled-coil region" evidence="1">
    <location>
        <begin position="3"/>
        <end position="33"/>
    </location>
</feature>
<evidence type="ECO:0000256" key="2">
    <source>
        <dbReference type="SAM" id="MobiDB-lite"/>
    </source>
</evidence>
<comment type="caution">
    <text evidence="3">The sequence shown here is derived from an EMBL/GenBank/DDBJ whole genome shotgun (WGS) entry which is preliminary data.</text>
</comment>